<dbReference type="Proteomes" id="UP001165063">
    <property type="component" value="Unassembled WGS sequence"/>
</dbReference>
<feature type="domain" description="RecQ mediated genome instability protein 1 OB-fold" evidence="2">
    <location>
        <begin position="50"/>
        <end position="218"/>
    </location>
</feature>
<accession>A0A9W6YP83</accession>
<sequence>MVEQQRDFKLQDLTKRSTHLFQPQDQNLRTTLVPFTAINPTPASPKTEKHQRDTMFQIVGLQDITKSGIQYIELLMELIDSNDGFADRQRGGAGGQGTRGGRANGRASGVGTRQRVINSVDVDDDGDGQGVNLQTNGFFVGGRRSFKLTLQDAFGNLCYAFEREELNFLRNGETGGQLYPVKMGSKLLVRSGSELVYNSFWLRNTDVFYLGGEVEKMNYRLFERELQRFKDSIGYRF</sequence>
<dbReference type="Pfam" id="PF08585">
    <property type="entry name" value="RMI1_N_C"/>
    <property type="match status" value="1"/>
</dbReference>
<dbReference type="InterPro" id="IPR042470">
    <property type="entry name" value="RMI1_N_C_sf"/>
</dbReference>
<proteinExistence type="predicted"/>
<evidence type="ECO:0000313" key="4">
    <source>
        <dbReference type="Proteomes" id="UP001165063"/>
    </source>
</evidence>
<name>A0A9W6YP83_AMBMO</name>
<dbReference type="Gene3D" id="2.40.50.770">
    <property type="entry name" value="RecQ-mediated genome instability protein Rmi1, C-terminal domain"/>
    <property type="match status" value="1"/>
</dbReference>
<dbReference type="EMBL" id="BSXU01000025">
    <property type="protein sequence ID" value="GMG18911.1"/>
    <property type="molecule type" value="Genomic_DNA"/>
</dbReference>
<feature type="region of interest" description="Disordered" evidence="1">
    <location>
        <begin position="85"/>
        <end position="110"/>
    </location>
</feature>
<keyword evidence="4" id="KW-1185">Reference proteome</keyword>
<evidence type="ECO:0000313" key="3">
    <source>
        <dbReference type="EMBL" id="GMG18911.1"/>
    </source>
</evidence>
<organism evidence="3 4">
    <name type="scientific">Ambrosiozyma monospora</name>
    <name type="common">Yeast</name>
    <name type="synonym">Endomycopsis monosporus</name>
    <dbReference type="NCBI Taxonomy" id="43982"/>
    <lineage>
        <taxon>Eukaryota</taxon>
        <taxon>Fungi</taxon>
        <taxon>Dikarya</taxon>
        <taxon>Ascomycota</taxon>
        <taxon>Saccharomycotina</taxon>
        <taxon>Pichiomycetes</taxon>
        <taxon>Pichiales</taxon>
        <taxon>Pichiaceae</taxon>
        <taxon>Ambrosiozyma</taxon>
    </lineage>
</organism>
<protein>
    <submittedName>
        <fullName evidence="3">Unnamed protein product</fullName>
    </submittedName>
</protein>
<gene>
    <name evidence="3" type="ORF">Amon01_000007300</name>
</gene>
<dbReference type="InterPro" id="IPR013894">
    <property type="entry name" value="RMI1_OB"/>
</dbReference>
<feature type="compositionally biased region" description="Gly residues" evidence="1">
    <location>
        <begin position="91"/>
        <end position="103"/>
    </location>
</feature>
<evidence type="ECO:0000259" key="2">
    <source>
        <dbReference type="Pfam" id="PF08585"/>
    </source>
</evidence>
<dbReference type="OrthoDB" id="341511at2759"/>
<comment type="caution">
    <text evidence="3">The sequence shown here is derived from an EMBL/GenBank/DDBJ whole genome shotgun (WGS) entry which is preliminary data.</text>
</comment>
<dbReference type="AlphaFoldDB" id="A0A9W6YP83"/>
<reference evidence="3" key="1">
    <citation type="submission" date="2023-04" db="EMBL/GenBank/DDBJ databases">
        <title>Ambrosiozyma monospora NBRC 1965.</title>
        <authorList>
            <person name="Ichikawa N."/>
            <person name="Sato H."/>
            <person name="Tonouchi N."/>
        </authorList>
    </citation>
    <scope>NUCLEOTIDE SEQUENCE</scope>
    <source>
        <strain evidence="3">NBRC 1965</strain>
    </source>
</reference>
<evidence type="ECO:0000256" key="1">
    <source>
        <dbReference type="SAM" id="MobiDB-lite"/>
    </source>
</evidence>